<protein>
    <recommendedName>
        <fullName evidence="5">C-type lectin domain-containing protein</fullName>
    </recommendedName>
</protein>
<name>T1FE01_HELRO</name>
<reference evidence="2 4" key="2">
    <citation type="journal article" date="2013" name="Nature">
        <title>Insights into bilaterian evolution from three spiralian genomes.</title>
        <authorList>
            <person name="Simakov O."/>
            <person name="Marletaz F."/>
            <person name="Cho S.J."/>
            <person name="Edsinger-Gonzales E."/>
            <person name="Havlak P."/>
            <person name="Hellsten U."/>
            <person name="Kuo D.H."/>
            <person name="Larsson T."/>
            <person name="Lv J."/>
            <person name="Arendt D."/>
            <person name="Savage R."/>
            <person name="Osoegawa K."/>
            <person name="de Jong P."/>
            <person name="Grimwood J."/>
            <person name="Chapman J.A."/>
            <person name="Shapiro H."/>
            <person name="Aerts A."/>
            <person name="Otillar R.P."/>
            <person name="Terry A.Y."/>
            <person name="Boore J.L."/>
            <person name="Grigoriev I.V."/>
            <person name="Lindberg D.R."/>
            <person name="Seaver E.C."/>
            <person name="Weisblat D.A."/>
            <person name="Putnam N.H."/>
            <person name="Rokhsar D.S."/>
        </authorList>
    </citation>
    <scope>NUCLEOTIDE SEQUENCE</scope>
</reference>
<evidence type="ECO:0008006" key="5">
    <source>
        <dbReference type="Google" id="ProtNLM"/>
    </source>
</evidence>
<evidence type="ECO:0000313" key="3">
    <source>
        <dbReference type="EnsemblMetazoa" id="HelroP178979"/>
    </source>
</evidence>
<evidence type="ECO:0000313" key="4">
    <source>
        <dbReference type="Proteomes" id="UP000015101"/>
    </source>
</evidence>
<dbReference type="CDD" id="cd00037">
    <property type="entry name" value="CLECT"/>
    <property type="match status" value="1"/>
</dbReference>
<reference evidence="4" key="1">
    <citation type="submission" date="2012-12" db="EMBL/GenBank/DDBJ databases">
        <authorList>
            <person name="Hellsten U."/>
            <person name="Grimwood J."/>
            <person name="Chapman J.A."/>
            <person name="Shapiro H."/>
            <person name="Aerts A."/>
            <person name="Otillar R.P."/>
            <person name="Terry A.Y."/>
            <person name="Boore J.L."/>
            <person name="Simakov O."/>
            <person name="Marletaz F."/>
            <person name="Cho S.-J."/>
            <person name="Edsinger-Gonzales E."/>
            <person name="Havlak P."/>
            <person name="Kuo D.-H."/>
            <person name="Larsson T."/>
            <person name="Lv J."/>
            <person name="Arendt D."/>
            <person name="Savage R."/>
            <person name="Osoegawa K."/>
            <person name="de Jong P."/>
            <person name="Lindberg D.R."/>
            <person name="Seaver E.C."/>
            <person name="Weisblat D.A."/>
            <person name="Putnam N.H."/>
            <person name="Grigoriev I.V."/>
            <person name="Rokhsar D.S."/>
        </authorList>
    </citation>
    <scope>NUCLEOTIDE SEQUENCE</scope>
</reference>
<organism evidence="3 4">
    <name type="scientific">Helobdella robusta</name>
    <name type="common">Californian leech</name>
    <dbReference type="NCBI Taxonomy" id="6412"/>
    <lineage>
        <taxon>Eukaryota</taxon>
        <taxon>Metazoa</taxon>
        <taxon>Spiralia</taxon>
        <taxon>Lophotrochozoa</taxon>
        <taxon>Annelida</taxon>
        <taxon>Clitellata</taxon>
        <taxon>Hirudinea</taxon>
        <taxon>Rhynchobdellida</taxon>
        <taxon>Glossiphoniidae</taxon>
        <taxon>Helobdella</taxon>
    </lineage>
</organism>
<dbReference type="Proteomes" id="UP000015101">
    <property type="component" value="Unassembled WGS sequence"/>
</dbReference>
<dbReference type="EMBL" id="KB097502">
    <property type="protein sequence ID" value="ESN95796.1"/>
    <property type="molecule type" value="Genomic_DNA"/>
</dbReference>
<accession>T1FE01</accession>
<dbReference type="KEGG" id="hro:HELRODRAFT_178979"/>
<dbReference type="InterPro" id="IPR016187">
    <property type="entry name" value="CTDL_fold"/>
</dbReference>
<dbReference type="InParanoid" id="T1FE01"/>
<dbReference type="CTD" id="20207050"/>
<keyword evidence="4" id="KW-1185">Reference proteome</keyword>
<keyword evidence="1" id="KW-0732">Signal</keyword>
<dbReference type="EMBL" id="AMQM01006669">
    <property type="status" value="NOT_ANNOTATED_CDS"/>
    <property type="molecule type" value="Genomic_DNA"/>
</dbReference>
<dbReference type="EnsemblMetazoa" id="HelroT178979">
    <property type="protein sequence ID" value="HelroP178979"/>
    <property type="gene ID" value="HelroG178979"/>
</dbReference>
<dbReference type="GeneID" id="20207050"/>
<evidence type="ECO:0000313" key="2">
    <source>
        <dbReference type="EMBL" id="ESN95796.1"/>
    </source>
</evidence>
<reference evidence="3" key="3">
    <citation type="submission" date="2015-06" db="UniProtKB">
        <authorList>
            <consortium name="EnsemblMetazoa"/>
        </authorList>
    </citation>
    <scope>IDENTIFICATION</scope>
</reference>
<sequence>MSRLVVAILLLIPELDAELDFCVFNWNTTKSWPIKNWTKSNEFCMNFVGNSFLLNEYVNVQFEQIFEIFRYSNAAVDEMIWTGLRLIGGSLVWESISPTSMLTRAIPRKGFDIEPGEYEYTDDTGLCGALQRSTRVLKLISCSSQINFTCFQIYPKLSTYPPLTNSSHQFNPNFRVKHRFPSSLDGRYERDVYRQSYKKCDKGWVTGRNPNLCFKAMDNVVSCDIANEECSRYESGSLAVYDDLDLEELSNTIS</sequence>
<feature type="chain" id="PRO_5010980583" description="C-type lectin domain-containing protein" evidence="1">
    <location>
        <begin position="18"/>
        <end position="254"/>
    </location>
</feature>
<dbReference type="HOGENOM" id="CLU_1095293_0_0_1"/>
<dbReference type="AlphaFoldDB" id="T1FE01"/>
<dbReference type="RefSeq" id="XP_009026097.1">
    <property type="nucleotide sequence ID" value="XM_009027849.1"/>
</dbReference>
<dbReference type="SUPFAM" id="SSF56436">
    <property type="entry name" value="C-type lectin-like"/>
    <property type="match status" value="1"/>
</dbReference>
<gene>
    <name evidence="3" type="primary">20207050</name>
    <name evidence="2" type="ORF">HELRODRAFT_178979</name>
</gene>
<evidence type="ECO:0000256" key="1">
    <source>
        <dbReference type="SAM" id="SignalP"/>
    </source>
</evidence>
<proteinExistence type="predicted"/>
<feature type="signal peptide" evidence="1">
    <location>
        <begin position="1"/>
        <end position="17"/>
    </location>
</feature>